<evidence type="ECO:0000256" key="1">
    <source>
        <dbReference type="ARBA" id="ARBA00000677"/>
    </source>
</evidence>
<keyword evidence="6" id="KW-0645">Protease</keyword>
<dbReference type="InterPro" id="IPR036286">
    <property type="entry name" value="LexA/Signal_pep-like_sf"/>
</dbReference>
<dbReference type="PROSITE" id="PS00761">
    <property type="entry name" value="SPASE_I_3"/>
    <property type="match status" value="1"/>
</dbReference>
<dbReference type="EC" id="3.4.21.89" evidence="4 6"/>
<reference evidence="8 9" key="1">
    <citation type="submission" date="2021-03" db="EMBL/GenBank/DDBJ databases">
        <title>Enterococcal diversity collection.</title>
        <authorList>
            <person name="Gilmore M.S."/>
            <person name="Schwartzman J."/>
            <person name="Van Tyne D."/>
            <person name="Martin M."/>
            <person name="Earl A.M."/>
            <person name="Manson A.L."/>
            <person name="Straub T."/>
            <person name="Salamzade R."/>
            <person name="Saavedra J."/>
            <person name="Lebreton F."/>
            <person name="Prichula J."/>
            <person name="Schaufler K."/>
            <person name="Gaca A."/>
            <person name="Sgardioli B."/>
            <person name="Wagenaar J."/>
            <person name="Strong T."/>
        </authorList>
    </citation>
    <scope>NUCLEOTIDE SEQUENCE [LARGE SCALE GENOMIC DNA]</scope>
    <source>
        <strain evidence="8 9">669A</strain>
    </source>
</reference>
<dbReference type="CDD" id="cd06530">
    <property type="entry name" value="S26_SPase_I"/>
    <property type="match status" value="1"/>
</dbReference>
<evidence type="ECO:0000256" key="6">
    <source>
        <dbReference type="RuleBase" id="RU362042"/>
    </source>
</evidence>
<organism evidence="8 9">
    <name type="scientific">Candidatus Enterococcus moelleringii</name>
    <dbReference type="NCBI Taxonomy" id="2815325"/>
    <lineage>
        <taxon>Bacteria</taxon>
        <taxon>Bacillati</taxon>
        <taxon>Bacillota</taxon>
        <taxon>Bacilli</taxon>
        <taxon>Lactobacillales</taxon>
        <taxon>Enterococcaceae</taxon>
        <taxon>Enterococcus</taxon>
    </lineage>
</organism>
<dbReference type="InterPro" id="IPR000223">
    <property type="entry name" value="Pept_S26A_signal_pept_1"/>
</dbReference>
<evidence type="ECO:0000256" key="3">
    <source>
        <dbReference type="ARBA" id="ARBA00009370"/>
    </source>
</evidence>
<accession>A0ABS3LIJ8</accession>
<comment type="similarity">
    <text evidence="3 6">Belongs to the peptidase S26 family.</text>
</comment>
<dbReference type="EMBL" id="JAFREM010000050">
    <property type="protein sequence ID" value="MBO1308883.1"/>
    <property type="molecule type" value="Genomic_DNA"/>
</dbReference>
<dbReference type="Gene3D" id="2.10.109.10">
    <property type="entry name" value="Umud Fragment, subunit A"/>
    <property type="match status" value="1"/>
</dbReference>
<dbReference type="PANTHER" id="PTHR43390:SF1">
    <property type="entry name" value="CHLOROPLAST PROCESSING PEPTIDASE"/>
    <property type="match status" value="1"/>
</dbReference>
<evidence type="ECO:0000256" key="5">
    <source>
        <dbReference type="ARBA" id="ARBA00022801"/>
    </source>
</evidence>
<comment type="caution">
    <text evidence="8">The sequence shown here is derived from an EMBL/GenBank/DDBJ whole genome shotgun (WGS) entry which is preliminary data.</text>
</comment>
<dbReference type="Pfam" id="PF10502">
    <property type="entry name" value="Peptidase_S26"/>
    <property type="match status" value="1"/>
</dbReference>
<dbReference type="InterPro" id="IPR019758">
    <property type="entry name" value="Pept_S26A_signal_pept_1_CS"/>
</dbReference>
<keyword evidence="5 6" id="KW-0378">Hydrolase</keyword>
<protein>
    <recommendedName>
        <fullName evidence="4 6">Signal peptidase I</fullName>
        <ecNumber evidence="4 6">3.4.21.89</ecNumber>
    </recommendedName>
</protein>
<dbReference type="InterPro" id="IPR019757">
    <property type="entry name" value="Pept_S26A_signal_pept_1_Lys-AS"/>
</dbReference>
<evidence type="ECO:0000313" key="8">
    <source>
        <dbReference type="EMBL" id="MBO1308883.1"/>
    </source>
</evidence>
<evidence type="ECO:0000259" key="7">
    <source>
        <dbReference type="Pfam" id="PF10502"/>
    </source>
</evidence>
<evidence type="ECO:0000313" key="9">
    <source>
        <dbReference type="Proteomes" id="UP000664601"/>
    </source>
</evidence>
<dbReference type="RefSeq" id="WP_207675872.1">
    <property type="nucleotide sequence ID" value="NZ_JAFREM010000050.1"/>
</dbReference>
<sequence length="153" mass="17805">MTFALSYLLFFGLFRGYHWAYPKYFVSGESMFPTYKEEEVIQIISHGKPKRFDVVVLRPPENPKGRYLKRVIGLPGERINYRGGKLFVNEQLVNDPFGKETEDFNWGEFSIDPIPEGYYFILGDNRSVSQDSRHFGLITRRQILGIVQEGNSK</sequence>
<dbReference type="InterPro" id="IPR019533">
    <property type="entry name" value="Peptidase_S26"/>
</dbReference>
<comment type="catalytic activity">
    <reaction evidence="1 6">
        <text>Cleavage of hydrophobic, N-terminal signal or leader sequences from secreted and periplasmic proteins.</text>
        <dbReference type="EC" id="3.4.21.89"/>
    </reaction>
</comment>
<proteinExistence type="inferred from homology"/>
<evidence type="ECO:0000256" key="4">
    <source>
        <dbReference type="ARBA" id="ARBA00013208"/>
    </source>
</evidence>
<name>A0ABS3LIJ8_9ENTE</name>
<dbReference type="GO" id="GO:0009003">
    <property type="term" value="F:signal peptidase activity"/>
    <property type="evidence" value="ECO:0007669"/>
    <property type="project" value="UniProtKB-EC"/>
</dbReference>
<dbReference type="PROSITE" id="PS00760">
    <property type="entry name" value="SPASE_I_2"/>
    <property type="match status" value="1"/>
</dbReference>
<feature type="domain" description="Peptidase S26" evidence="7">
    <location>
        <begin position="7"/>
        <end position="148"/>
    </location>
</feature>
<dbReference type="SUPFAM" id="SSF51306">
    <property type="entry name" value="LexA/Signal peptidase"/>
    <property type="match status" value="1"/>
</dbReference>
<gene>
    <name evidence="8" type="primary">lepB</name>
    <name evidence="8" type="ORF">JZO70_22130</name>
</gene>
<comment type="subcellular location">
    <subcellularLocation>
        <location evidence="2">Cell membrane</location>
        <topology evidence="2">Single-pass type II membrane protein</topology>
    </subcellularLocation>
    <subcellularLocation>
        <location evidence="6">Membrane</location>
        <topology evidence="6">Single-pass type II membrane protein</topology>
    </subcellularLocation>
</comment>
<keyword evidence="9" id="KW-1185">Reference proteome</keyword>
<dbReference type="NCBIfam" id="TIGR02227">
    <property type="entry name" value="sigpep_I_bact"/>
    <property type="match status" value="1"/>
</dbReference>
<dbReference type="PRINTS" id="PR00727">
    <property type="entry name" value="LEADERPTASE"/>
</dbReference>
<evidence type="ECO:0000256" key="2">
    <source>
        <dbReference type="ARBA" id="ARBA00004401"/>
    </source>
</evidence>
<dbReference type="Proteomes" id="UP000664601">
    <property type="component" value="Unassembled WGS sequence"/>
</dbReference>
<dbReference type="PANTHER" id="PTHR43390">
    <property type="entry name" value="SIGNAL PEPTIDASE I"/>
    <property type="match status" value="1"/>
</dbReference>